<dbReference type="FunFam" id="3.20.20.80:FF:000003">
    <property type="entry name" value="1,4-alpha-glucan branching enzyme GlgB"/>
    <property type="match status" value="1"/>
</dbReference>
<dbReference type="PIRSF" id="PIRSF000463">
    <property type="entry name" value="GlgB"/>
    <property type="match status" value="1"/>
</dbReference>
<dbReference type="InterPro" id="IPR006047">
    <property type="entry name" value="GH13_cat_dom"/>
</dbReference>
<dbReference type="SUPFAM" id="SSF51445">
    <property type="entry name" value="(Trans)glycosidases"/>
    <property type="match status" value="1"/>
</dbReference>
<dbReference type="HAMAP" id="MF_00685">
    <property type="entry name" value="GlgB"/>
    <property type="match status" value="1"/>
</dbReference>
<dbReference type="Gene3D" id="2.60.40.1180">
    <property type="entry name" value="Golgi alpha-mannosidase II"/>
    <property type="match status" value="1"/>
</dbReference>
<accession>A0A6J7EPW5</accession>
<dbReference type="SUPFAM" id="SSF51011">
    <property type="entry name" value="Glycosyl hydrolase domain"/>
    <property type="match status" value="1"/>
</dbReference>
<dbReference type="Pfam" id="PF00128">
    <property type="entry name" value="Alpha-amylase"/>
    <property type="match status" value="2"/>
</dbReference>
<dbReference type="InterPro" id="IPR017853">
    <property type="entry name" value="GH"/>
</dbReference>
<dbReference type="GO" id="GO:0043169">
    <property type="term" value="F:cation binding"/>
    <property type="evidence" value="ECO:0007669"/>
    <property type="project" value="InterPro"/>
</dbReference>
<dbReference type="NCBIfam" id="NF008967">
    <property type="entry name" value="PRK12313.1"/>
    <property type="match status" value="1"/>
</dbReference>
<dbReference type="InterPro" id="IPR013783">
    <property type="entry name" value="Ig-like_fold"/>
</dbReference>
<evidence type="ECO:0000256" key="1">
    <source>
        <dbReference type="ARBA" id="ARBA00000826"/>
    </source>
</evidence>
<comment type="similarity">
    <text evidence="3">Belongs to the glycosyl hydrolase 13 family. GlgB subfamily.</text>
</comment>
<dbReference type="GO" id="GO:0003844">
    <property type="term" value="F:1,4-alpha-glucan branching enzyme activity"/>
    <property type="evidence" value="ECO:0007669"/>
    <property type="project" value="UniProtKB-EC"/>
</dbReference>
<dbReference type="AlphaFoldDB" id="A0A6J7EPW5"/>
<reference evidence="11" key="1">
    <citation type="submission" date="2020-05" db="EMBL/GenBank/DDBJ databases">
        <authorList>
            <person name="Chiriac C."/>
            <person name="Salcher M."/>
            <person name="Ghai R."/>
            <person name="Kavagutti S V."/>
        </authorList>
    </citation>
    <scope>NUCLEOTIDE SEQUENCE</scope>
</reference>
<comment type="pathway">
    <text evidence="2">Glycan biosynthesis; glycogen biosynthesis.</text>
</comment>
<dbReference type="CDD" id="cd11322">
    <property type="entry name" value="AmyAc_Glg_BE"/>
    <property type="match status" value="1"/>
</dbReference>
<keyword evidence="6" id="KW-0328">Glycosyltransferase</keyword>
<dbReference type="NCBIfam" id="NF003811">
    <property type="entry name" value="PRK05402.1"/>
    <property type="match status" value="1"/>
</dbReference>
<keyword evidence="9" id="KW-0119">Carbohydrate metabolism</keyword>
<evidence type="ECO:0000313" key="11">
    <source>
        <dbReference type="EMBL" id="CAB4884241.1"/>
    </source>
</evidence>
<dbReference type="Pfam" id="PF02922">
    <property type="entry name" value="CBM_48"/>
    <property type="match status" value="1"/>
</dbReference>
<dbReference type="EC" id="2.4.1.18" evidence="4"/>
<dbReference type="InterPro" id="IPR037439">
    <property type="entry name" value="Branching_enzy"/>
</dbReference>
<feature type="domain" description="Glycosyl hydrolase family 13 catalytic" evidence="10">
    <location>
        <begin position="155"/>
        <end position="490"/>
    </location>
</feature>
<dbReference type="Pfam" id="PF02806">
    <property type="entry name" value="Alpha-amylase_C"/>
    <property type="match status" value="1"/>
</dbReference>
<evidence type="ECO:0000256" key="6">
    <source>
        <dbReference type="ARBA" id="ARBA00022676"/>
    </source>
</evidence>
<keyword evidence="5" id="KW-0321">Glycogen metabolism</keyword>
<evidence type="ECO:0000256" key="9">
    <source>
        <dbReference type="ARBA" id="ARBA00023277"/>
    </source>
</evidence>
<dbReference type="InterPro" id="IPR013780">
    <property type="entry name" value="Glyco_hydro_b"/>
</dbReference>
<dbReference type="EMBL" id="CAFBLP010000049">
    <property type="protein sequence ID" value="CAB4884241.1"/>
    <property type="molecule type" value="Genomic_DNA"/>
</dbReference>
<dbReference type="SUPFAM" id="SSF81296">
    <property type="entry name" value="E set domains"/>
    <property type="match status" value="1"/>
</dbReference>
<dbReference type="GO" id="GO:0005829">
    <property type="term" value="C:cytosol"/>
    <property type="evidence" value="ECO:0007669"/>
    <property type="project" value="TreeGrafter"/>
</dbReference>
<dbReference type="GO" id="GO:0005978">
    <property type="term" value="P:glycogen biosynthetic process"/>
    <property type="evidence" value="ECO:0007669"/>
    <property type="project" value="UniProtKB-UniPathway"/>
</dbReference>
<evidence type="ECO:0000256" key="4">
    <source>
        <dbReference type="ARBA" id="ARBA00012541"/>
    </source>
</evidence>
<dbReference type="PANTHER" id="PTHR43651">
    <property type="entry name" value="1,4-ALPHA-GLUCAN-BRANCHING ENZYME"/>
    <property type="match status" value="1"/>
</dbReference>
<keyword evidence="8" id="KW-0320">Glycogen biosynthesis</keyword>
<evidence type="ECO:0000256" key="5">
    <source>
        <dbReference type="ARBA" id="ARBA00022600"/>
    </source>
</evidence>
<evidence type="ECO:0000256" key="2">
    <source>
        <dbReference type="ARBA" id="ARBA00004964"/>
    </source>
</evidence>
<evidence type="ECO:0000259" key="10">
    <source>
        <dbReference type="SMART" id="SM00642"/>
    </source>
</evidence>
<dbReference type="GO" id="GO:0004553">
    <property type="term" value="F:hydrolase activity, hydrolyzing O-glycosyl compounds"/>
    <property type="evidence" value="ECO:0007669"/>
    <property type="project" value="InterPro"/>
</dbReference>
<evidence type="ECO:0000256" key="3">
    <source>
        <dbReference type="ARBA" id="ARBA00009000"/>
    </source>
</evidence>
<dbReference type="InterPro" id="IPR006048">
    <property type="entry name" value="A-amylase/branching_C"/>
</dbReference>
<protein>
    <recommendedName>
        <fullName evidence="4">1,4-alpha-glucan branching enzyme</fullName>
        <ecNumber evidence="4">2.4.1.18</ecNumber>
    </recommendedName>
</protein>
<evidence type="ECO:0000256" key="7">
    <source>
        <dbReference type="ARBA" id="ARBA00022679"/>
    </source>
</evidence>
<gene>
    <name evidence="11" type="ORF">UFOPK3376_01908</name>
</gene>
<dbReference type="UniPathway" id="UPA00164"/>
<organism evidence="11">
    <name type="scientific">freshwater metagenome</name>
    <dbReference type="NCBI Taxonomy" id="449393"/>
    <lineage>
        <taxon>unclassified sequences</taxon>
        <taxon>metagenomes</taxon>
        <taxon>ecological metagenomes</taxon>
    </lineage>
</organism>
<dbReference type="InterPro" id="IPR004193">
    <property type="entry name" value="Glyco_hydro_13_N"/>
</dbReference>
<dbReference type="InterPro" id="IPR014756">
    <property type="entry name" value="Ig_E-set"/>
</dbReference>
<name>A0A6J7EPW5_9ZZZZ</name>
<dbReference type="Gene3D" id="2.60.40.10">
    <property type="entry name" value="Immunoglobulins"/>
    <property type="match status" value="1"/>
</dbReference>
<evidence type="ECO:0000256" key="8">
    <source>
        <dbReference type="ARBA" id="ARBA00023056"/>
    </source>
</evidence>
<dbReference type="Gene3D" id="3.20.20.80">
    <property type="entry name" value="Glycosidases"/>
    <property type="match status" value="1"/>
</dbReference>
<proteinExistence type="inferred from homology"/>
<dbReference type="PANTHER" id="PTHR43651:SF3">
    <property type="entry name" value="1,4-ALPHA-GLUCAN-BRANCHING ENZYME"/>
    <property type="match status" value="1"/>
</dbReference>
<dbReference type="InterPro" id="IPR006407">
    <property type="entry name" value="GlgB"/>
</dbReference>
<keyword evidence="7" id="KW-0808">Transferase</keyword>
<sequence>MTSSDASPLTPQWPGPLDIHLFNEGRHRRLWELLGAHVLDGAAGVRFTVWAPNAREVSVSGDWNGWGDGTRMQPIGSSGIWGAAVPAATAGHRYKFAVVSQAGTTVLKADPMARRTECPPDNASIVEAPSRHVWGDQAWMAGRSNGPDSPLRIYEVHLGSWRSGVDTYVALAHQLAEHVVALGFTHVELMPVAEHPFGGSWGYQVSGYFAPTARYGTPDDFRSFVEILHGRGIGVIVDWVPAHFPRDEWSLARFDGTALYEHADPRQGEHPDWGTLVFNYDRNEVRNFLTANALYWLHEFHVDGLRVDAVASMLYLDYSRKPGEWVPNEHGGRENLGAIALLQEINTVVGSEMPGALMIAEESTAFAKVTQPVHQGGLGFTHKWNMGWMHDTLSYFEREPIHRQWHHSELTFGLLYTFGERYVLPLSHDEVVHGKASLLAKMPGDDWQRFANLRSLYGWMWALPGAPLVFMGAEIAPWSEWNESTGLPWHLYDHATHRGVRDLIGALNSTAQAWPTIWAHDNDSASFRWLDADDAAHSVFAFLRVDPMCADASSAVVCVANLTPVPLPGYRVGVPCTGDWRVLIDTDAARFGGSGYRGDGVDVRATHDVVWQGQPASLMIDVPALAVLWLGAPES</sequence>
<dbReference type="CDD" id="cd02855">
    <property type="entry name" value="E_set_GBE_prok_N"/>
    <property type="match status" value="1"/>
</dbReference>
<dbReference type="InterPro" id="IPR044143">
    <property type="entry name" value="GlgB_N_E_set_prok"/>
</dbReference>
<comment type="catalytic activity">
    <reaction evidence="1">
        <text>Transfers a segment of a (1-&gt;4)-alpha-D-glucan chain to a primary hydroxy group in a similar glucan chain.</text>
        <dbReference type="EC" id="2.4.1.18"/>
    </reaction>
</comment>
<dbReference type="SMART" id="SM00642">
    <property type="entry name" value="Aamy"/>
    <property type="match status" value="1"/>
</dbReference>
<dbReference type="NCBIfam" id="TIGR01515">
    <property type="entry name" value="branching_enzym"/>
    <property type="match status" value="1"/>
</dbReference>